<comment type="caution">
    <text evidence="2">The sequence shown here is derived from an EMBL/GenBank/DDBJ whole genome shotgun (WGS) entry which is preliminary data.</text>
</comment>
<feature type="chain" id="PRO_5015484642" description="Lipocalin-like domain-containing protein" evidence="1">
    <location>
        <begin position="23"/>
        <end position="158"/>
    </location>
</feature>
<dbReference type="Proteomes" id="UP000239872">
    <property type="component" value="Unassembled WGS sequence"/>
</dbReference>
<accession>A0A2S7SZ46</accession>
<dbReference type="RefSeq" id="WP_105038767.1">
    <property type="nucleotide sequence ID" value="NZ_PPSL01000002.1"/>
</dbReference>
<protein>
    <recommendedName>
        <fullName evidence="4">Lipocalin-like domain-containing protein</fullName>
    </recommendedName>
</protein>
<evidence type="ECO:0000313" key="3">
    <source>
        <dbReference type="Proteomes" id="UP000239872"/>
    </source>
</evidence>
<evidence type="ECO:0000256" key="1">
    <source>
        <dbReference type="SAM" id="SignalP"/>
    </source>
</evidence>
<keyword evidence="1" id="KW-0732">Signal</keyword>
<feature type="signal peptide" evidence="1">
    <location>
        <begin position="1"/>
        <end position="22"/>
    </location>
</feature>
<name>A0A2S7SZ46_9BACT</name>
<dbReference type="AlphaFoldDB" id="A0A2S7SZ46"/>
<reference evidence="2 3" key="1">
    <citation type="submission" date="2018-01" db="EMBL/GenBank/DDBJ databases">
        <title>A novel member of the phylum Bacteroidetes isolated from glacier ice.</title>
        <authorList>
            <person name="Liu Q."/>
            <person name="Xin Y.-H."/>
        </authorList>
    </citation>
    <scope>NUCLEOTIDE SEQUENCE [LARGE SCALE GENOMIC DNA]</scope>
    <source>
        <strain evidence="2 3">RB1R16</strain>
    </source>
</reference>
<evidence type="ECO:0008006" key="4">
    <source>
        <dbReference type="Google" id="ProtNLM"/>
    </source>
</evidence>
<organism evidence="2 3">
    <name type="scientific">Flavipsychrobacter stenotrophus</name>
    <dbReference type="NCBI Taxonomy" id="2077091"/>
    <lineage>
        <taxon>Bacteria</taxon>
        <taxon>Pseudomonadati</taxon>
        <taxon>Bacteroidota</taxon>
        <taxon>Chitinophagia</taxon>
        <taxon>Chitinophagales</taxon>
        <taxon>Chitinophagaceae</taxon>
        <taxon>Flavipsychrobacter</taxon>
    </lineage>
</organism>
<proteinExistence type="predicted"/>
<evidence type="ECO:0000313" key="2">
    <source>
        <dbReference type="EMBL" id="PQJ11887.1"/>
    </source>
</evidence>
<keyword evidence="3" id="KW-1185">Reference proteome</keyword>
<sequence length="158" mass="16566">MKYFLIPAALLATFLLSNNATAQTKGKGKTPAVAPTAAQAAAVAEAPAGPINMKDIEGKWKVDHIDIDSKPADGEASKSTEPGADDDFYDFAKGTLNSYLTGASLSVPYSFSGHSVVYKQDGISDTLHVTSLSKTKATIIKKDIGDDGTTITTITLKK</sequence>
<gene>
    <name evidence="2" type="ORF">CJD36_008820</name>
</gene>
<dbReference type="EMBL" id="PPSL01000002">
    <property type="protein sequence ID" value="PQJ11887.1"/>
    <property type="molecule type" value="Genomic_DNA"/>
</dbReference>